<dbReference type="Pfam" id="PF14827">
    <property type="entry name" value="dCache_3"/>
    <property type="match status" value="1"/>
</dbReference>
<name>A0A7C9TP90_9BURK</name>
<dbReference type="RefSeq" id="WP_163459524.1">
    <property type="nucleotide sequence ID" value="NZ_JAAGOH010000037.1"/>
</dbReference>
<proteinExistence type="predicted"/>
<keyword evidence="1" id="KW-0472">Membrane</keyword>
<dbReference type="Proteomes" id="UP000484255">
    <property type="component" value="Unassembled WGS sequence"/>
</dbReference>
<dbReference type="AlphaFoldDB" id="A0A7C9TP90"/>
<accession>A0A7C9TP90</accession>
<dbReference type="InterPro" id="IPR029151">
    <property type="entry name" value="Sensor-like_sf"/>
</dbReference>
<dbReference type="Gene3D" id="3.30.450.20">
    <property type="entry name" value="PAS domain"/>
    <property type="match status" value="1"/>
</dbReference>
<dbReference type="EMBL" id="JAAGOH010000037">
    <property type="protein sequence ID" value="NDY93486.1"/>
    <property type="molecule type" value="Genomic_DNA"/>
</dbReference>
<organism evidence="3 4">
    <name type="scientific">Ideonella livida</name>
    <dbReference type="NCBI Taxonomy" id="2707176"/>
    <lineage>
        <taxon>Bacteria</taxon>
        <taxon>Pseudomonadati</taxon>
        <taxon>Pseudomonadota</taxon>
        <taxon>Betaproteobacteria</taxon>
        <taxon>Burkholderiales</taxon>
        <taxon>Sphaerotilaceae</taxon>
        <taxon>Ideonella</taxon>
    </lineage>
</organism>
<comment type="caution">
    <text evidence="3">The sequence shown here is derived from an EMBL/GenBank/DDBJ whole genome shotgun (WGS) entry which is preliminary data.</text>
</comment>
<gene>
    <name evidence="3" type="ORF">G3A44_20035</name>
</gene>
<keyword evidence="1" id="KW-0812">Transmembrane</keyword>
<evidence type="ECO:0000313" key="4">
    <source>
        <dbReference type="Proteomes" id="UP000484255"/>
    </source>
</evidence>
<evidence type="ECO:0000256" key="1">
    <source>
        <dbReference type="SAM" id="Phobius"/>
    </source>
</evidence>
<dbReference type="SUPFAM" id="SSF103190">
    <property type="entry name" value="Sensory domain-like"/>
    <property type="match status" value="1"/>
</dbReference>
<dbReference type="InterPro" id="IPR029150">
    <property type="entry name" value="dCache_3"/>
</dbReference>
<evidence type="ECO:0000259" key="2">
    <source>
        <dbReference type="Pfam" id="PF14827"/>
    </source>
</evidence>
<evidence type="ECO:0000313" key="3">
    <source>
        <dbReference type="EMBL" id="NDY93486.1"/>
    </source>
</evidence>
<keyword evidence="4" id="KW-1185">Reference proteome</keyword>
<protein>
    <submittedName>
        <fullName evidence="3">Chemotaxis protein</fullName>
    </submittedName>
</protein>
<feature type="domain" description="Double Cache" evidence="2">
    <location>
        <begin position="59"/>
        <end position="302"/>
    </location>
</feature>
<reference evidence="3 4" key="1">
    <citation type="submission" date="2020-02" db="EMBL/GenBank/DDBJ databases">
        <title>Ideonella bacterium strain TBM-1.</title>
        <authorList>
            <person name="Chen W.-M."/>
        </authorList>
    </citation>
    <scope>NUCLEOTIDE SEQUENCE [LARGE SCALE GENOMIC DNA]</scope>
    <source>
        <strain evidence="3 4">TBM-1</strain>
    </source>
</reference>
<keyword evidence="1" id="KW-1133">Transmembrane helix</keyword>
<sequence>MNASTPEHAVIAPTPVDSRRITRHALRAAGAVMALTLGLMLLLAHRALDALQAQDRRTEMAAIDRALSVSMERAARFALGQAEALARQPALAPLLRRGDRAALQAQTQATYDYLSTQAGVSVLGFHTADLRYLLRMHRQDAPVDDIAAARPMVLAARRSGQPQSGVEVGVSGIVGVRGVAVLREAGQVVGTAEVGVDLLPLLEDIRTTTNAEVAVVVSRALSGLDPAPGGLQVTVGDLTLAAATDTALFGRLLREERLPPGLGHEQTELQLDGRRHALAVQPLVDYSGRQIGSVLALRDRAAHDTLRQRSRVELALAALCGGLLAWAALRALCGLALRPPRAGDEAGAQA</sequence>
<feature type="transmembrane region" description="Helical" evidence="1">
    <location>
        <begin position="25"/>
        <end position="44"/>
    </location>
</feature>